<comment type="caution">
    <text evidence="3">The sequence shown here is derived from an EMBL/GenBank/DDBJ whole genome shotgun (WGS) entry which is preliminary data.</text>
</comment>
<dbReference type="AlphaFoldDB" id="A0A4Y2NKZ7"/>
<evidence type="ECO:0000256" key="1">
    <source>
        <dbReference type="SAM" id="MobiDB-lite"/>
    </source>
</evidence>
<evidence type="ECO:0000313" key="3">
    <source>
        <dbReference type="EMBL" id="GBN39514.1"/>
    </source>
</evidence>
<organism evidence="3 4">
    <name type="scientific">Araneus ventricosus</name>
    <name type="common">Orbweaver spider</name>
    <name type="synonym">Epeira ventricosa</name>
    <dbReference type="NCBI Taxonomy" id="182803"/>
    <lineage>
        <taxon>Eukaryota</taxon>
        <taxon>Metazoa</taxon>
        <taxon>Ecdysozoa</taxon>
        <taxon>Arthropoda</taxon>
        <taxon>Chelicerata</taxon>
        <taxon>Arachnida</taxon>
        <taxon>Araneae</taxon>
        <taxon>Araneomorphae</taxon>
        <taxon>Entelegynae</taxon>
        <taxon>Araneoidea</taxon>
        <taxon>Araneidae</taxon>
        <taxon>Araneus</taxon>
    </lineage>
</organism>
<feature type="region of interest" description="Disordered" evidence="1">
    <location>
        <begin position="1"/>
        <end position="22"/>
    </location>
</feature>
<dbReference type="EMBL" id="BGPR01210008">
    <property type="protein sequence ID" value="GBN39466.1"/>
    <property type="molecule type" value="Genomic_DNA"/>
</dbReference>
<sequence length="98" mass="11170">MAVRMGERHNKKSRQHRKLDKGKRFSSQLVMVYFLLTSKDSISDQLTSVLRRRGKSIALCDILSFGKLLTICKTIRRPGAALVAKNTRFLSCQNQETS</sequence>
<dbReference type="EMBL" id="BGPR01210029">
    <property type="protein sequence ID" value="GBN39514.1"/>
    <property type="molecule type" value="Genomic_DNA"/>
</dbReference>
<dbReference type="Proteomes" id="UP000499080">
    <property type="component" value="Unassembled WGS sequence"/>
</dbReference>
<feature type="compositionally biased region" description="Basic residues" evidence="1">
    <location>
        <begin position="9"/>
        <end position="21"/>
    </location>
</feature>
<keyword evidence="4" id="KW-1185">Reference proteome</keyword>
<accession>A0A4Y2NKZ7</accession>
<evidence type="ECO:0000313" key="4">
    <source>
        <dbReference type="Proteomes" id="UP000499080"/>
    </source>
</evidence>
<gene>
    <name evidence="2" type="ORF">AVEN_226092_1</name>
    <name evidence="3" type="ORF">AVEN_37500_1</name>
</gene>
<evidence type="ECO:0000313" key="2">
    <source>
        <dbReference type="EMBL" id="GBN39466.1"/>
    </source>
</evidence>
<protein>
    <submittedName>
        <fullName evidence="3">Uncharacterized protein</fullName>
    </submittedName>
</protein>
<reference evidence="3 4" key="1">
    <citation type="journal article" date="2019" name="Sci. Rep.">
        <title>Orb-weaving spider Araneus ventricosus genome elucidates the spidroin gene catalogue.</title>
        <authorList>
            <person name="Kono N."/>
            <person name="Nakamura H."/>
            <person name="Ohtoshi R."/>
            <person name="Moran D.A.P."/>
            <person name="Shinohara A."/>
            <person name="Yoshida Y."/>
            <person name="Fujiwara M."/>
            <person name="Mori M."/>
            <person name="Tomita M."/>
            <person name="Arakawa K."/>
        </authorList>
    </citation>
    <scope>NUCLEOTIDE SEQUENCE [LARGE SCALE GENOMIC DNA]</scope>
</reference>
<proteinExistence type="predicted"/>
<name>A0A4Y2NKZ7_ARAVE</name>